<keyword evidence="2" id="KW-0633">Potassium transport</keyword>
<evidence type="ECO:0000256" key="3">
    <source>
        <dbReference type="ARBA" id="ARBA00022958"/>
    </source>
</evidence>
<feature type="domain" description="RCK N-terminal" evidence="6">
    <location>
        <begin position="1"/>
        <end position="121"/>
    </location>
</feature>
<dbReference type="SUPFAM" id="SSF116726">
    <property type="entry name" value="TrkA C-terminal domain-like"/>
    <property type="match status" value="1"/>
</dbReference>
<dbReference type="InterPro" id="IPR006036">
    <property type="entry name" value="K_uptake_TrkA"/>
</dbReference>
<dbReference type="AlphaFoldDB" id="A0A381WZG6"/>
<gene>
    <name evidence="8" type="ORF">METZ01_LOCUS110522</name>
</gene>
<dbReference type="PROSITE" id="PS51202">
    <property type="entry name" value="RCK_C"/>
    <property type="match status" value="1"/>
</dbReference>
<dbReference type="PANTHER" id="PTHR43833">
    <property type="entry name" value="POTASSIUM CHANNEL PROTEIN 2-RELATED-RELATED"/>
    <property type="match status" value="1"/>
</dbReference>
<evidence type="ECO:0000256" key="1">
    <source>
        <dbReference type="ARBA" id="ARBA00022448"/>
    </source>
</evidence>
<dbReference type="PANTHER" id="PTHR43833:SF5">
    <property type="entry name" value="TRK SYSTEM POTASSIUM UPTAKE PROTEIN TRKA"/>
    <property type="match status" value="1"/>
</dbReference>
<dbReference type="GO" id="GO:0005886">
    <property type="term" value="C:plasma membrane"/>
    <property type="evidence" value="ECO:0007669"/>
    <property type="project" value="InterPro"/>
</dbReference>
<feature type="domain" description="RCK C-terminal" evidence="7">
    <location>
        <begin position="141"/>
        <end position="201"/>
    </location>
</feature>
<evidence type="ECO:0000256" key="5">
    <source>
        <dbReference type="ARBA" id="ARBA00023065"/>
    </source>
</evidence>
<dbReference type="InterPro" id="IPR003148">
    <property type="entry name" value="RCK_N"/>
</dbReference>
<dbReference type="Pfam" id="PF02080">
    <property type="entry name" value="TrkA_C"/>
    <property type="match status" value="1"/>
</dbReference>
<accession>A0A381WZG6</accession>
<keyword evidence="5" id="KW-0406">Ion transport</keyword>
<protein>
    <recommendedName>
        <fullName evidence="9">RCK N-terminal domain-containing protein</fullName>
    </recommendedName>
</protein>
<organism evidence="8">
    <name type="scientific">marine metagenome</name>
    <dbReference type="NCBI Taxonomy" id="408172"/>
    <lineage>
        <taxon>unclassified sequences</taxon>
        <taxon>metagenomes</taxon>
        <taxon>ecological metagenomes</taxon>
    </lineage>
</organism>
<keyword evidence="4" id="KW-0520">NAD</keyword>
<name>A0A381WZG6_9ZZZZ</name>
<feature type="non-terminal residue" evidence="8">
    <location>
        <position position="201"/>
    </location>
</feature>
<keyword evidence="3" id="KW-0630">Potassium</keyword>
<reference evidence="8" key="1">
    <citation type="submission" date="2018-05" db="EMBL/GenBank/DDBJ databases">
        <authorList>
            <person name="Lanie J.A."/>
            <person name="Ng W.-L."/>
            <person name="Kazmierczak K.M."/>
            <person name="Andrzejewski T.M."/>
            <person name="Davidsen T.M."/>
            <person name="Wayne K.J."/>
            <person name="Tettelin H."/>
            <person name="Glass J.I."/>
            <person name="Rusch D."/>
            <person name="Podicherti R."/>
            <person name="Tsui H.-C.T."/>
            <person name="Winkler M.E."/>
        </authorList>
    </citation>
    <scope>NUCLEOTIDE SEQUENCE</scope>
</reference>
<dbReference type="Gene3D" id="3.30.70.1450">
    <property type="entry name" value="Regulator of K+ conductance, C-terminal domain"/>
    <property type="match status" value="1"/>
</dbReference>
<evidence type="ECO:0000256" key="4">
    <source>
        <dbReference type="ARBA" id="ARBA00023027"/>
    </source>
</evidence>
<proteinExistence type="predicted"/>
<dbReference type="Pfam" id="PF02254">
    <property type="entry name" value="TrkA_N"/>
    <property type="match status" value="1"/>
</dbReference>
<dbReference type="EMBL" id="UINC01013326">
    <property type="protein sequence ID" value="SVA57668.1"/>
    <property type="molecule type" value="Genomic_DNA"/>
</dbReference>
<keyword evidence="1" id="KW-0813">Transport</keyword>
<evidence type="ECO:0000259" key="6">
    <source>
        <dbReference type="PROSITE" id="PS51201"/>
    </source>
</evidence>
<evidence type="ECO:0000259" key="7">
    <source>
        <dbReference type="PROSITE" id="PS51202"/>
    </source>
</evidence>
<dbReference type="InterPro" id="IPR006037">
    <property type="entry name" value="RCK_C"/>
</dbReference>
<dbReference type="GO" id="GO:0015079">
    <property type="term" value="F:potassium ion transmembrane transporter activity"/>
    <property type="evidence" value="ECO:0007669"/>
    <property type="project" value="InterPro"/>
</dbReference>
<dbReference type="SUPFAM" id="SSF51735">
    <property type="entry name" value="NAD(P)-binding Rossmann-fold domains"/>
    <property type="match status" value="1"/>
</dbReference>
<dbReference type="PRINTS" id="PR00335">
    <property type="entry name" value="KUPTAKETRKA"/>
</dbReference>
<dbReference type="InterPro" id="IPR050721">
    <property type="entry name" value="Trk_Ktr_HKT_K-transport"/>
</dbReference>
<evidence type="ECO:0000256" key="2">
    <source>
        <dbReference type="ARBA" id="ARBA00022538"/>
    </source>
</evidence>
<evidence type="ECO:0000313" key="8">
    <source>
        <dbReference type="EMBL" id="SVA57668.1"/>
    </source>
</evidence>
<sequence length="201" mass="20852">MRIILIGGGEVGYALARALAPNHDLHVIDHNPAVADRFHPLDVSFVLGSGTSAEVLGLGDIESSDLVIACTGLDEVNIIACALAKKLGAAKTVCFVSGDDFLESVSGGYSLREHFGVDQTIWPEAQLADAIQRIIAAPGAIDAESFAGGQVRLLEYRLESGSPLTVAPIASLQLPRGAVVVAAKRGDTITIPHGGTHLKPG</sequence>
<evidence type="ECO:0008006" key="9">
    <source>
        <dbReference type="Google" id="ProtNLM"/>
    </source>
</evidence>
<dbReference type="InterPro" id="IPR036291">
    <property type="entry name" value="NAD(P)-bd_dom_sf"/>
</dbReference>
<dbReference type="PROSITE" id="PS51201">
    <property type="entry name" value="RCK_N"/>
    <property type="match status" value="1"/>
</dbReference>
<dbReference type="InterPro" id="IPR036721">
    <property type="entry name" value="RCK_C_sf"/>
</dbReference>
<dbReference type="Gene3D" id="3.40.50.720">
    <property type="entry name" value="NAD(P)-binding Rossmann-like Domain"/>
    <property type="match status" value="1"/>
</dbReference>